<gene>
    <name evidence="5" type="ORF">NXF25_006700</name>
</gene>
<accession>A0AAW1C003</accession>
<dbReference type="InterPro" id="IPR050413">
    <property type="entry name" value="TCR_beta_variable"/>
</dbReference>
<evidence type="ECO:0000256" key="3">
    <source>
        <dbReference type="SAM" id="SignalP"/>
    </source>
</evidence>
<dbReference type="GO" id="GO:0007166">
    <property type="term" value="P:cell surface receptor signaling pathway"/>
    <property type="evidence" value="ECO:0007669"/>
    <property type="project" value="TreeGrafter"/>
</dbReference>
<dbReference type="InterPro" id="IPR036179">
    <property type="entry name" value="Ig-like_dom_sf"/>
</dbReference>
<dbReference type="EMBL" id="JAOTOJ010000002">
    <property type="protein sequence ID" value="KAK9407926.1"/>
    <property type="molecule type" value="Genomic_DNA"/>
</dbReference>
<feature type="domain" description="Ig-like" evidence="4">
    <location>
        <begin position="180"/>
        <end position="264"/>
    </location>
</feature>
<organism evidence="5 6">
    <name type="scientific">Crotalus adamanteus</name>
    <name type="common">Eastern diamondback rattlesnake</name>
    <dbReference type="NCBI Taxonomy" id="8729"/>
    <lineage>
        <taxon>Eukaryota</taxon>
        <taxon>Metazoa</taxon>
        <taxon>Chordata</taxon>
        <taxon>Craniata</taxon>
        <taxon>Vertebrata</taxon>
        <taxon>Euteleostomi</taxon>
        <taxon>Lepidosauria</taxon>
        <taxon>Squamata</taxon>
        <taxon>Bifurcata</taxon>
        <taxon>Unidentata</taxon>
        <taxon>Episquamata</taxon>
        <taxon>Toxicofera</taxon>
        <taxon>Serpentes</taxon>
        <taxon>Colubroidea</taxon>
        <taxon>Viperidae</taxon>
        <taxon>Crotalinae</taxon>
        <taxon>Crotalus</taxon>
    </lineage>
</organism>
<evidence type="ECO:0000313" key="5">
    <source>
        <dbReference type="EMBL" id="KAK9407926.1"/>
    </source>
</evidence>
<feature type="signal peptide" evidence="3">
    <location>
        <begin position="1"/>
        <end position="15"/>
    </location>
</feature>
<dbReference type="SUPFAM" id="SSF48726">
    <property type="entry name" value="Immunoglobulin"/>
    <property type="match status" value="2"/>
</dbReference>
<dbReference type="GO" id="GO:0002376">
    <property type="term" value="P:immune system process"/>
    <property type="evidence" value="ECO:0007669"/>
    <property type="project" value="UniProtKB-KW"/>
</dbReference>
<dbReference type="PROSITE" id="PS50835">
    <property type="entry name" value="IG_LIKE"/>
    <property type="match status" value="2"/>
</dbReference>
<feature type="chain" id="PRO_5043519657" description="Ig-like domain-containing protein" evidence="3">
    <location>
        <begin position="16"/>
        <end position="264"/>
    </location>
</feature>
<evidence type="ECO:0000259" key="4">
    <source>
        <dbReference type="PROSITE" id="PS50835"/>
    </source>
</evidence>
<name>A0AAW1C003_CROAD</name>
<comment type="caution">
    <text evidence="5">The sequence shown here is derived from an EMBL/GenBank/DDBJ whole genome shotgun (WGS) entry which is preliminary data.</text>
</comment>
<evidence type="ECO:0000256" key="1">
    <source>
        <dbReference type="ARBA" id="ARBA00022729"/>
    </source>
</evidence>
<feature type="domain" description="Ig-like" evidence="4">
    <location>
        <begin position="11"/>
        <end position="124"/>
    </location>
</feature>
<protein>
    <recommendedName>
        <fullName evidence="4">Ig-like domain-containing protein</fullName>
    </recommendedName>
</protein>
<evidence type="ECO:0000313" key="6">
    <source>
        <dbReference type="Proteomes" id="UP001474421"/>
    </source>
</evidence>
<dbReference type="AlphaFoldDB" id="A0AAW1C003"/>
<keyword evidence="2" id="KW-0391">Immunity</keyword>
<dbReference type="SMART" id="SM00406">
    <property type="entry name" value="IGv"/>
    <property type="match status" value="2"/>
</dbReference>
<dbReference type="InterPro" id="IPR013783">
    <property type="entry name" value="Ig-like_fold"/>
</dbReference>
<keyword evidence="6" id="KW-1185">Reference proteome</keyword>
<sequence length="264" mass="29613">MSFLLVFALLPLSAADIVQLPDVIIMEGGATTLACSQLKTSHTYMSWYKQEKRREAHSQFQLVVFTSRGSPGESAIEQPFKKRFKTSGMKSNALPLSLENAQLEDTGTYYCASQEMTCSGVQVSIYYFYEVEKLCGDVIIIISNVPGSCWMTLHKRWRSEGLCHGVTVTQKERFKTIQAGTQMDIIACEHDDSSYLVIHWYRQELNSGQTELKLIGYSIQGNTPQMENGNFNIDRPDVTHASLRIPPDEAAKPAVYFCAVSQAQ</sequence>
<dbReference type="Pfam" id="PF07686">
    <property type="entry name" value="V-set"/>
    <property type="match status" value="1"/>
</dbReference>
<dbReference type="InterPro" id="IPR007110">
    <property type="entry name" value="Ig-like_dom"/>
</dbReference>
<evidence type="ECO:0000256" key="2">
    <source>
        <dbReference type="ARBA" id="ARBA00022859"/>
    </source>
</evidence>
<dbReference type="PANTHER" id="PTHR23268">
    <property type="entry name" value="T-CELL RECEPTOR BETA CHAIN"/>
    <property type="match status" value="1"/>
</dbReference>
<dbReference type="Proteomes" id="UP001474421">
    <property type="component" value="Unassembled WGS sequence"/>
</dbReference>
<dbReference type="InterPro" id="IPR003599">
    <property type="entry name" value="Ig_sub"/>
</dbReference>
<reference evidence="5 6" key="1">
    <citation type="journal article" date="2024" name="Proc. Natl. Acad. Sci. U.S.A.">
        <title>The genetic regulatory architecture and epigenomic basis for age-related changes in rattlesnake venom.</title>
        <authorList>
            <person name="Hogan M.P."/>
            <person name="Holding M.L."/>
            <person name="Nystrom G.S."/>
            <person name="Colston T.J."/>
            <person name="Bartlett D.A."/>
            <person name="Mason A.J."/>
            <person name="Ellsworth S.A."/>
            <person name="Rautsaw R.M."/>
            <person name="Lawrence K.C."/>
            <person name="Strickland J.L."/>
            <person name="He B."/>
            <person name="Fraser P."/>
            <person name="Margres M.J."/>
            <person name="Gilbert D.M."/>
            <person name="Gibbs H.L."/>
            <person name="Parkinson C.L."/>
            <person name="Rokyta D.R."/>
        </authorList>
    </citation>
    <scope>NUCLEOTIDE SEQUENCE [LARGE SCALE GENOMIC DNA]</scope>
    <source>
        <strain evidence="5">DRR0105</strain>
    </source>
</reference>
<dbReference type="SMART" id="SM00409">
    <property type="entry name" value="IG"/>
    <property type="match status" value="1"/>
</dbReference>
<dbReference type="InterPro" id="IPR013106">
    <property type="entry name" value="Ig_V-set"/>
</dbReference>
<proteinExistence type="predicted"/>
<dbReference type="Gene3D" id="2.60.40.10">
    <property type="entry name" value="Immunoglobulins"/>
    <property type="match status" value="2"/>
</dbReference>
<keyword evidence="1 3" id="KW-0732">Signal</keyword>
<dbReference type="GO" id="GO:0005886">
    <property type="term" value="C:plasma membrane"/>
    <property type="evidence" value="ECO:0007669"/>
    <property type="project" value="TreeGrafter"/>
</dbReference>